<dbReference type="PIRSF" id="PIRSF017222">
    <property type="entry name" value="eIF2A"/>
    <property type="match status" value="1"/>
</dbReference>
<keyword evidence="6" id="KW-0677">Repeat</keyword>
<gene>
    <name evidence="12" type="primary">Eif2a</name>
    <name evidence="12" type="ORF">FJT64_021424</name>
</gene>
<evidence type="ECO:0000313" key="12">
    <source>
        <dbReference type="EMBL" id="KAF0307178.1"/>
    </source>
</evidence>
<dbReference type="GO" id="GO:0006417">
    <property type="term" value="P:regulation of translation"/>
    <property type="evidence" value="ECO:0007669"/>
    <property type="project" value="UniProtKB-KW"/>
</dbReference>
<reference evidence="12 13" key="1">
    <citation type="submission" date="2019-07" db="EMBL/GenBank/DDBJ databases">
        <title>Draft genome assembly of a fouling barnacle, Amphibalanus amphitrite (Darwin, 1854): The first reference genome for Thecostraca.</title>
        <authorList>
            <person name="Kim W."/>
        </authorList>
    </citation>
    <scope>NUCLEOTIDE SEQUENCE [LARGE SCALE GENOMIC DNA]</scope>
    <source>
        <strain evidence="12">SNU_AA5</strain>
        <tissue evidence="12">Soma without cirri and trophi</tissue>
    </source>
</reference>
<dbReference type="GO" id="GO:0000049">
    <property type="term" value="F:tRNA binding"/>
    <property type="evidence" value="ECO:0007669"/>
    <property type="project" value="UniProtKB-UniRule"/>
</dbReference>
<dbReference type="Gene3D" id="2.130.10.10">
    <property type="entry name" value="YVTN repeat-like/Quinoprotein amine dehydrogenase"/>
    <property type="match status" value="2"/>
</dbReference>
<comment type="similarity">
    <text evidence="2 9">Belongs to the WD repeat EIF2A family.</text>
</comment>
<dbReference type="GO" id="GO:0022627">
    <property type="term" value="C:cytosolic small ribosomal subunit"/>
    <property type="evidence" value="ECO:0007669"/>
    <property type="project" value="TreeGrafter"/>
</dbReference>
<dbReference type="OrthoDB" id="2194683at2759"/>
<keyword evidence="4 9" id="KW-0396">Initiation factor</keyword>
<comment type="function">
    <text evidence="1 9">Functions in the early steps of protein synthesis of a small number of specific mRNAs. Acts by directing the binding of methionyl-tRNAi to 40S ribosomal subunits. In contrast to the eIF-2 complex, it binds methionyl-tRNAi to 40S subunits in a codon-dependent manner, whereas the eIF-2 complex binds methionyl-tRNAi to 40S subunits in a GTP-dependent manner.</text>
</comment>
<dbReference type="InterPro" id="IPR013979">
    <property type="entry name" value="TIF_beta_prop-like"/>
</dbReference>
<feature type="domain" description="Translation initiation factor beta propellor-like" evidence="11">
    <location>
        <begin position="215"/>
        <end position="409"/>
    </location>
</feature>
<organism evidence="12 13">
    <name type="scientific">Amphibalanus amphitrite</name>
    <name type="common">Striped barnacle</name>
    <name type="synonym">Balanus amphitrite</name>
    <dbReference type="NCBI Taxonomy" id="1232801"/>
    <lineage>
        <taxon>Eukaryota</taxon>
        <taxon>Metazoa</taxon>
        <taxon>Ecdysozoa</taxon>
        <taxon>Arthropoda</taxon>
        <taxon>Crustacea</taxon>
        <taxon>Multicrustacea</taxon>
        <taxon>Cirripedia</taxon>
        <taxon>Thoracica</taxon>
        <taxon>Thoracicalcarea</taxon>
        <taxon>Balanomorpha</taxon>
        <taxon>Balanoidea</taxon>
        <taxon>Balanidae</taxon>
        <taxon>Amphibalaninae</taxon>
        <taxon>Amphibalanus</taxon>
    </lineage>
</organism>
<dbReference type="EMBL" id="VIIS01000597">
    <property type="protein sequence ID" value="KAF0307178.1"/>
    <property type="molecule type" value="Genomic_DNA"/>
</dbReference>
<evidence type="ECO:0000256" key="7">
    <source>
        <dbReference type="ARBA" id="ARBA00022845"/>
    </source>
</evidence>
<protein>
    <recommendedName>
        <fullName evidence="3 9">Eukaryotic translation initiation factor 2A</fullName>
        <shortName evidence="9">eIF-2A</shortName>
    </recommendedName>
</protein>
<proteinExistence type="inferred from homology"/>
<evidence type="ECO:0000256" key="8">
    <source>
        <dbReference type="ARBA" id="ARBA00022917"/>
    </source>
</evidence>
<evidence type="ECO:0000313" key="13">
    <source>
        <dbReference type="Proteomes" id="UP000440578"/>
    </source>
</evidence>
<sequence>MANLPTPVFIARGSPGLYFAKGPKCQPFSGTPDENFSDVRGLEFSSDGSRIAWVTSQCVKVAETTNWEVIMEANIAKVGAVKFSPTGKYLGIWHPFFVSKENPQGGTNMYVYDVDKKECIKSLIHKKYQSWEIQWSPDDAICGRSVSNEVHFFENGQLDSVVHKLRLEGLSEYSLAPSSRNPHVAAFIPSVGGRPAGARMFKYPNFSEDAAVGRKSFFNANSVEMKWNSRGNTCLLLTSTDVDKTGQSYYGETSIYCLDTKGATAHLQPGGKKGPVYAFEWSPLGTEFCLVYGFMPAKATLYNMKADPVFEFEPAHRNAVFYNPQGNLLALAGFGNLRGKIEVWDMEARKQVAAGDCPDTTELRWCPDGRHFTVATCAPRLRQGNGFRVWHYTLQMIYEKNMAEKHELYETYWQPFPSGTFPKPVVGSEKVKGTKPSQPPPAKTAYVPPNMRGLSKTGQPERKKVLPPGMSEPEPEKKTKSKNKKKGGGDGPAKPESAPAAEDEPFVPPSAAERTPAPAPAQSGQAAANVDRKKKRENLKKKLKDIAKLKSDQAAGKEMNQEQLDKISREADLTRELQELTV</sequence>
<dbReference type="GO" id="GO:0003743">
    <property type="term" value="F:translation initiation factor activity"/>
    <property type="evidence" value="ECO:0007669"/>
    <property type="project" value="UniProtKB-UniRule"/>
</dbReference>
<evidence type="ECO:0000256" key="3">
    <source>
        <dbReference type="ARBA" id="ARBA00013819"/>
    </source>
</evidence>
<feature type="compositionally biased region" description="Basic residues" evidence="10">
    <location>
        <begin position="532"/>
        <end position="543"/>
    </location>
</feature>
<dbReference type="InterPro" id="IPR011387">
    <property type="entry name" value="TIF2A"/>
</dbReference>
<dbReference type="Proteomes" id="UP000440578">
    <property type="component" value="Unassembled WGS sequence"/>
</dbReference>
<evidence type="ECO:0000256" key="2">
    <source>
        <dbReference type="ARBA" id="ARBA00009573"/>
    </source>
</evidence>
<dbReference type="PANTHER" id="PTHR13227">
    <property type="entry name" value="EUKARYOTIC TRANSLATION INITIATION FACTOR 2A"/>
    <property type="match status" value="1"/>
</dbReference>
<evidence type="ECO:0000256" key="5">
    <source>
        <dbReference type="ARBA" id="ARBA00022574"/>
    </source>
</evidence>
<dbReference type="GO" id="GO:0043022">
    <property type="term" value="F:ribosome binding"/>
    <property type="evidence" value="ECO:0007669"/>
    <property type="project" value="UniProtKB-UniRule"/>
</dbReference>
<keyword evidence="13" id="KW-1185">Reference proteome</keyword>
<accession>A0A6A4WXL6</accession>
<keyword evidence="7 9" id="KW-0810">Translation regulation</keyword>
<name>A0A6A4WXL6_AMPAM</name>
<feature type="region of interest" description="Disordered" evidence="10">
    <location>
        <begin position="424"/>
        <end position="567"/>
    </location>
</feature>
<keyword evidence="8 9" id="KW-0648">Protein biosynthesis</keyword>
<evidence type="ECO:0000256" key="9">
    <source>
        <dbReference type="PIRNR" id="PIRNR017222"/>
    </source>
</evidence>
<evidence type="ECO:0000256" key="4">
    <source>
        <dbReference type="ARBA" id="ARBA00022540"/>
    </source>
</evidence>
<dbReference type="GO" id="GO:0003729">
    <property type="term" value="F:mRNA binding"/>
    <property type="evidence" value="ECO:0007669"/>
    <property type="project" value="TreeGrafter"/>
</dbReference>
<comment type="caution">
    <text evidence="12">The sequence shown here is derived from an EMBL/GenBank/DDBJ whole genome shotgun (WGS) entry which is preliminary data.</text>
</comment>
<dbReference type="Pfam" id="PF08662">
    <property type="entry name" value="eIF2A"/>
    <property type="match status" value="1"/>
</dbReference>
<evidence type="ECO:0000256" key="6">
    <source>
        <dbReference type="ARBA" id="ARBA00022737"/>
    </source>
</evidence>
<dbReference type="SUPFAM" id="SSF82171">
    <property type="entry name" value="DPP6 N-terminal domain-like"/>
    <property type="match status" value="1"/>
</dbReference>
<dbReference type="InterPro" id="IPR015943">
    <property type="entry name" value="WD40/YVTN_repeat-like_dom_sf"/>
</dbReference>
<dbReference type="PANTHER" id="PTHR13227:SF0">
    <property type="entry name" value="EUKARYOTIC TRANSLATION INITIATION FACTOR 2A"/>
    <property type="match status" value="1"/>
</dbReference>
<dbReference type="AlphaFoldDB" id="A0A6A4WXL6"/>
<evidence type="ECO:0000259" key="11">
    <source>
        <dbReference type="Pfam" id="PF08662"/>
    </source>
</evidence>
<evidence type="ECO:0000256" key="10">
    <source>
        <dbReference type="SAM" id="MobiDB-lite"/>
    </source>
</evidence>
<keyword evidence="5" id="KW-0853">WD repeat</keyword>
<evidence type="ECO:0000256" key="1">
    <source>
        <dbReference type="ARBA" id="ARBA00003993"/>
    </source>
</evidence>